<comment type="caution">
    <text evidence="1">The sequence shown here is derived from an EMBL/GenBank/DDBJ whole genome shotgun (WGS) entry which is preliminary data.</text>
</comment>
<evidence type="ECO:0000313" key="1">
    <source>
        <dbReference type="EMBL" id="GAA1494938.1"/>
    </source>
</evidence>
<evidence type="ECO:0008006" key="3">
    <source>
        <dbReference type="Google" id="ProtNLM"/>
    </source>
</evidence>
<keyword evidence="2" id="KW-1185">Reference proteome</keyword>
<dbReference type="RefSeq" id="WP_204608254.1">
    <property type="nucleotide sequence ID" value="NZ_BAAAJX010000020.1"/>
</dbReference>
<dbReference type="Proteomes" id="UP001501742">
    <property type="component" value="Unassembled WGS sequence"/>
</dbReference>
<dbReference type="SUPFAM" id="SSF55874">
    <property type="entry name" value="ATPase domain of HSP90 chaperone/DNA topoisomerase II/histidine kinase"/>
    <property type="match status" value="1"/>
</dbReference>
<name>A0ABN1ZHG4_9MICO</name>
<proteinExistence type="predicted"/>
<dbReference type="EMBL" id="BAAAJX010000020">
    <property type="protein sequence ID" value="GAA1494938.1"/>
    <property type="molecule type" value="Genomic_DNA"/>
</dbReference>
<dbReference type="Pfam" id="PF13589">
    <property type="entry name" value="HATPase_c_3"/>
    <property type="match status" value="1"/>
</dbReference>
<accession>A0ABN1ZHG4</accession>
<sequence length="520" mass="57980">MSEINIEIRPDVNILGVLRNLNYKPWFALAEFVDNAVQSFLEHRSSGDILEVSIQLQIAGGGRIVITDNAYGISREDFPRAFRAAEVPPNRAGLSEFGMGMKSAATWFAQKWSVRTSVAGEAVQRVVEFDMSDITSRRLDVLPVQELPANAADHFTIVTLENLNQLPRGRAIEKIKNHLTSIYRMFLRDGDVRITYNGDKLEYREVEVLKAPPSSNSGPTSVRWIQDVDLRLDETHKVEGFVGIRAKGSTKTAGLALFRRRRLIVGSDDETYRPEAIFRGSNSFEHQRIFGELRLTGFDVSYTKDGIQWGQYEDMFLDELIKSLREGDHDLLNQARNYRATEVQATQRSEIQKGAQSAAIELAQRIVKVSNTEGSSPAAGEPSRPEPELLSVNSVASNEETVVSVEARITTANRMWRVKINASTDPTVAEWLRVDDSEEDVWDAEANRPSTRVTLDVAMAHPFSLHYIGALGESSQTILAFAGAIGSAYVMSKQAGVKVSIFLHHLNKMLGQSIELEDVK</sequence>
<dbReference type="Gene3D" id="3.30.565.10">
    <property type="entry name" value="Histidine kinase-like ATPase, C-terminal domain"/>
    <property type="match status" value="1"/>
</dbReference>
<organism evidence="1 2">
    <name type="scientific">Curtobacterium herbarum</name>
    <dbReference type="NCBI Taxonomy" id="150122"/>
    <lineage>
        <taxon>Bacteria</taxon>
        <taxon>Bacillati</taxon>
        <taxon>Actinomycetota</taxon>
        <taxon>Actinomycetes</taxon>
        <taxon>Micrococcales</taxon>
        <taxon>Microbacteriaceae</taxon>
        <taxon>Curtobacterium</taxon>
    </lineage>
</organism>
<evidence type="ECO:0000313" key="2">
    <source>
        <dbReference type="Proteomes" id="UP001501742"/>
    </source>
</evidence>
<reference evidence="1 2" key="1">
    <citation type="journal article" date="2019" name="Int. J. Syst. Evol. Microbiol.">
        <title>The Global Catalogue of Microorganisms (GCM) 10K type strain sequencing project: providing services to taxonomists for standard genome sequencing and annotation.</title>
        <authorList>
            <consortium name="The Broad Institute Genomics Platform"/>
            <consortium name="The Broad Institute Genome Sequencing Center for Infectious Disease"/>
            <person name="Wu L."/>
            <person name="Ma J."/>
        </authorList>
    </citation>
    <scope>NUCLEOTIDE SEQUENCE [LARGE SCALE GENOMIC DNA]</scope>
    <source>
        <strain evidence="1 2">JCM 12140</strain>
    </source>
</reference>
<protein>
    <recommendedName>
        <fullName evidence="3">ATP-binding protein</fullName>
    </recommendedName>
</protein>
<gene>
    <name evidence="1" type="ORF">GCM10009627_32840</name>
</gene>
<dbReference type="InterPro" id="IPR036890">
    <property type="entry name" value="HATPase_C_sf"/>
</dbReference>